<dbReference type="AlphaFoldDB" id="A0A4E0QVI2"/>
<accession>A0A4E0QVI2</accession>
<reference evidence="2" key="1">
    <citation type="submission" date="2019-03" db="EMBL/GenBank/DDBJ databases">
        <title>Improved annotation for the trematode Fasciola hepatica.</title>
        <authorList>
            <person name="Choi Y.-J."/>
            <person name="Martin J."/>
            <person name="Mitreva M."/>
        </authorList>
    </citation>
    <scope>NUCLEOTIDE SEQUENCE [LARGE SCALE GENOMIC DNA]</scope>
</reference>
<feature type="region of interest" description="Disordered" evidence="1">
    <location>
        <begin position="88"/>
        <end position="115"/>
    </location>
</feature>
<name>A0A4E0QVI2_FASHE</name>
<gene>
    <name evidence="2" type="ORF">D915_010245</name>
</gene>
<evidence type="ECO:0000256" key="1">
    <source>
        <dbReference type="SAM" id="MobiDB-lite"/>
    </source>
</evidence>
<proteinExistence type="predicted"/>
<protein>
    <submittedName>
        <fullName evidence="2">Uncharacterized protein</fullName>
    </submittedName>
</protein>
<keyword evidence="3" id="KW-1185">Reference proteome</keyword>
<feature type="compositionally biased region" description="Basic and acidic residues" evidence="1">
    <location>
        <begin position="105"/>
        <end position="115"/>
    </location>
</feature>
<dbReference type="EMBL" id="JXXN02007424">
    <property type="protein sequence ID" value="THD19083.1"/>
    <property type="molecule type" value="Genomic_DNA"/>
</dbReference>
<sequence>MEAESRERNNSAAGDDEFVVPHMDIACLQNSLAYQKVLEEPWTYLHNWNTHAPSVQQELVQNFMSTLSQLKAELAVPHAVFDPFAVNKMNSQSPENTPTIVSTNDVRDGAPSHED</sequence>
<evidence type="ECO:0000313" key="2">
    <source>
        <dbReference type="EMBL" id="THD19083.1"/>
    </source>
</evidence>
<evidence type="ECO:0000313" key="3">
    <source>
        <dbReference type="Proteomes" id="UP000230066"/>
    </source>
</evidence>
<organism evidence="2 3">
    <name type="scientific">Fasciola hepatica</name>
    <name type="common">Liver fluke</name>
    <dbReference type="NCBI Taxonomy" id="6192"/>
    <lineage>
        <taxon>Eukaryota</taxon>
        <taxon>Metazoa</taxon>
        <taxon>Spiralia</taxon>
        <taxon>Lophotrochozoa</taxon>
        <taxon>Platyhelminthes</taxon>
        <taxon>Trematoda</taxon>
        <taxon>Digenea</taxon>
        <taxon>Plagiorchiida</taxon>
        <taxon>Echinostomata</taxon>
        <taxon>Echinostomatoidea</taxon>
        <taxon>Fasciolidae</taxon>
        <taxon>Fasciola</taxon>
    </lineage>
</organism>
<feature type="compositionally biased region" description="Polar residues" evidence="1">
    <location>
        <begin position="88"/>
        <end position="104"/>
    </location>
</feature>
<comment type="caution">
    <text evidence="2">The sequence shown here is derived from an EMBL/GenBank/DDBJ whole genome shotgun (WGS) entry which is preliminary data.</text>
</comment>
<dbReference type="Proteomes" id="UP000230066">
    <property type="component" value="Unassembled WGS sequence"/>
</dbReference>